<feature type="signal peptide" evidence="1">
    <location>
        <begin position="1"/>
        <end position="22"/>
    </location>
</feature>
<dbReference type="Pfam" id="PF03190">
    <property type="entry name" value="Thioredox_DsbH"/>
    <property type="match status" value="1"/>
</dbReference>
<dbReference type="PROSITE" id="PS00194">
    <property type="entry name" value="THIOREDOXIN_1"/>
    <property type="match status" value="1"/>
</dbReference>
<feature type="domain" description="Thioredoxin" evidence="2">
    <location>
        <begin position="14"/>
        <end position="182"/>
    </location>
</feature>
<dbReference type="PANTHER" id="PTHR42899">
    <property type="entry name" value="SPERMATOGENESIS-ASSOCIATED PROTEIN 20"/>
    <property type="match status" value="1"/>
</dbReference>
<evidence type="ECO:0000256" key="1">
    <source>
        <dbReference type="SAM" id="SignalP"/>
    </source>
</evidence>
<organism evidence="3 4">
    <name type="scientific">Eiseniibacteriota bacterium</name>
    <dbReference type="NCBI Taxonomy" id="2212470"/>
    <lineage>
        <taxon>Bacteria</taxon>
        <taxon>Candidatus Eiseniibacteriota</taxon>
    </lineage>
</organism>
<reference evidence="3 4" key="1">
    <citation type="journal article" date="2019" name="Nat. Microbiol.">
        <title>Mediterranean grassland soil C-N compound turnover is dependent on rainfall and depth, and is mediated by genomically divergent microorganisms.</title>
        <authorList>
            <person name="Diamond S."/>
            <person name="Andeer P.F."/>
            <person name="Li Z."/>
            <person name="Crits-Christoph A."/>
            <person name="Burstein D."/>
            <person name="Anantharaman K."/>
            <person name="Lane K.R."/>
            <person name="Thomas B.C."/>
            <person name="Pan C."/>
            <person name="Northen T.R."/>
            <person name="Banfield J.F."/>
        </authorList>
    </citation>
    <scope>NUCLEOTIDE SEQUENCE [LARGE SCALE GENOMIC DNA]</scope>
    <source>
        <strain evidence="3">WS_9</strain>
    </source>
</reference>
<protein>
    <submittedName>
        <fullName evidence="3">DUF255 domain-containing protein</fullName>
    </submittedName>
</protein>
<comment type="caution">
    <text evidence="3">The sequence shown here is derived from an EMBL/GenBank/DDBJ whole genome shotgun (WGS) entry which is preliminary data.</text>
</comment>
<dbReference type="PANTHER" id="PTHR42899:SF1">
    <property type="entry name" value="SPERMATOGENESIS-ASSOCIATED PROTEIN 20"/>
    <property type="match status" value="1"/>
</dbReference>
<evidence type="ECO:0000313" key="3">
    <source>
        <dbReference type="EMBL" id="TMQ63145.1"/>
    </source>
</evidence>
<dbReference type="EMBL" id="VBOZ01000033">
    <property type="protein sequence ID" value="TMQ63145.1"/>
    <property type="molecule type" value="Genomic_DNA"/>
</dbReference>
<feature type="chain" id="PRO_5022118627" evidence="1">
    <location>
        <begin position="23"/>
        <end position="185"/>
    </location>
</feature>
<dbReference type="InterPro" id="IPR024705">
    <property type="entry name" value="Ssp411"/>
</dbReference>
<dbReference type="SUPFAM" id="SSF52833">
    <property type="entry name" value="Thioredoxin-like"/>
    <property type="match status" value="1"/>
</dbReference>
<proteinExistence type="predicted"/>
<keyword evidence="1" id="KW-0732">Signal</keyword>
<dbReference type="InterPro" id="IPR017937">
    <property type="entry name" value="Thioredoxin_CS"/>
</dbReference>
<accession>A0A538THP2</accession>
<dbReference type="Proteomes" id="UP000317691">
    <property type="component" value="Unassembled WGS sequence"/>
</dbReference>
<evidence type="ECO:0000259" key="2">
    <source>
        <dbReference type="PROSITE" id="PS51352"/>
    </source>
</evidence>
<dbReference type="Gene3D" id="3.40.30.10">
    <property type="entry name" value="Glutaredoxin"/>
    <property type="match status" value="1"/>
</dbReference>
<evidence type="ECO:0000313" key="4">
    <source>
        <dbReference type="Proteomes" id="UP000317691"/>
    </source>
</evidence>
<gene>
    <name evidence="3" type="ORF">E6K79_10905</name>
</gene>
<dbReference type="InterPro" id="IPR036249">
    <property type="entry name" value="Thioredoxin-like_sf"/>
</dbReference>
<sequence>MRKQLALLAALSLLTAPGPSPAAAMPPDAAKSGAEEEGVKPAEKLEWLAFDAATARAKNQKKHMIVDIYTTWCGWCRVMEQQTYGDPEVAAYLRENFVLAKVNGESSAKLKWMGKDLTERQFARAVGVTGYPATYFLKPDAEMLGGMGGFLRPPEFMIYARYVSTRWYEKGKFNDYIDSLRAAVK</sequence>
<dbReference type="InterPro" id="IPR004879">
    <property type="entry name" value="Ssp411-like_TRX"/>
</dbReference>
<dbReference type="AlphaFoldDB" id="A0A538THP2"/>
<dbReference type="PROSITE" id="PS51352">
    <property type="entry name" value="THIOREDOXIN_2"/>
    <property type="match status" value="1"/>
</dbReference>
<dbReference type="InterPro" id="IPR013766">
    <property type="entry name" value="Thioredoxin_domain"/>
</dbReference>
<name>A0A538THP2_UNCEI</name>